<dbReference type="InterPro" id="IPR035198">
    <property type="entry name" value="SU10_MCP"/>
</dbReference>
<sequence length="408" mass="45483">MTTYIDGMRSLEVYGGGNILAGRRVRDVAEEISLLDANQTALLTLIRQLRRKKTNDVKFEWQEDVFPARSATINEATVSSAETDFTVSDGTLFRAGDLWILGNTGELVYVTNVASNVVTVTRRVGGTTGTVVTNGDDIHYVGTGHPTGMTARAKLTTQITQPYNYCQIFKEAFEVDNTLAATKLYGGTDRSYLRYKHAQIHNRDIERAFWFGGRDDLTSADDNYATAWINTTAFLTKGLVGPDGAHGFITTNALGNDSSAYTEDDFDEDLRAIFRYGSGVKFLFGAPIVMSVISSWGRDALQTVPRDTTYGINIMRYVSPHGELNLINNKLFYDMADASAGTNNIDFTKLAVILDLENIWYRYLRDTMLEMGIQENDKDAVEDQYLTECGIMCKQEKTHGYLTDFDLS</sequence>
<name>A0A6M3L5N1_9ZZZZ</name>
<evidence type="ECO:0000313" key="1">
    <source>
        <dbReference type="EMBL" id="QJA89990.1"/>
    </source>
</evidence>
<dbReference type="EMBL" id="MT142883">
    <property type="protein sequence ID" value="QJA89990.1"/>
    <property type="molecule type" value="Genomic_DNA"/>
</dbReference>
<proteinExistence type="predicted"/>
<protein>
    <submittedName>
        <fullName evidence="1">Putative structural protein</fullName>
    </submittedName>
</protein>
<reference evidence="1" key="1">
    <citation type="submission" date="2020-03" db="EMBL/GenBank/DDBJ databases">
        <title>The deep terrestrial virosphere.</title>
        <authorList>
            <person name="Holmfeldt K."/>
            <person name="Nilsson E."/>
            <person name="Simone D."/>
            <person name="Lopez-Fernandez M."/>
            <person name="Wu X."/>
            <person name="de Brujin I."/>
            <person name="Lundin D."/>
            <person name="Andersson A."/>
            <person name="Bertilsson S."/>
            <person name="Dopson M."/>
        </authorList>
    </citation>
    <scope>NUCLEOTIDE SEQUENCE</scope>
    <source>
        <strain evidence="1">MM415B02463</strain>
    </source>
</reference>
<dbReference type="Pfam" id="PF17236">
    <property type="entry name" value="SU10_MCP"/>
    <property type="match status" value="1"/>
</dbReference>
<dbReference type="AlphaFoldDB" id="A0A6M3L5N1"/>
<gene>
    <name evidence="1" type="ORF">MM415B02463_0004</name>
</gene>
<organism evidence="1">
    <name type="scientific">viral metagenome</name>
    <dbReference type="NCBI Taxonomy" id="1070528"/>
    <lineage>
        <taxon>unclassified sequences</taxon>
        <taxon>metagenomes</taxon>
        <taxon>organismal metagenomes</taxon>
    </lineage>
</organism>
<accession>A0A6M3L5N1</accession>